<protein>
    <submittedName>
        <fullName evidence="1">Uncharacterized protein</fullName>
    </submittedName>
</protein>
<keyword evidence="2" id="KW-1185">Reference proteome</keyword>
<dbReference type="HOGENOM" id="CLU_2246209_0_0_7"/>
<reference evidence="2" key="1">
    <citation type="journal article" date="2013" name="ISME J.">
        <title>A small predatory core genome in the divergent marine Bacteriovorax marinus SJ and the terrestrial Bdellovibrio bacteriovorus.</title>
        <authorList>
            <person name="Crossman L.C."/>
            <person name="Chen H."/>
            <person name="Cerdeno-Tarraga A.M."/>
            <person name="Brooks K."/>
            <person name="Quail M.A."/>
            <person name="Pineiro S.A."/>
            <person name="Hobley L."/>
            <person name="Sockett R.E."/>
            <person name="Bentley S.D."/>
            <person name="Parkhill J."/>
            <person name="Williams H.N."/>
            <person name="Stine O.C."/>
        </authorList>
    </citation>
    <scope>NUCLEOTIDE SEQUENCE [LARGE SCALE GENOMIC DNA]</scope>
    <source>
        <strain evidence="2">ATCC BAA-682 / DSM 15412 / SJ</strain>
    </source>
</reference>
<dbReference type="AlphaFoldDB" id="E1WZR7"/>
<gene>
    <name evidence="1" type="ordered locus">BMS_1388</name>
</gene>
<proteinExistence type="predicted"/>
<dbReference type="KEGG" id="bmx:BMS_1388"/>
<dbReference type="Proteomes" id="UP000008963">
    <property type="component" value="Chromosome"/>
</dbReference>
<dbReference type="PATRIC" id="fig|862908.3.peg.1320"/>
<evidence type="ECO:0000313" key="1">
    <source>
        <dbReference type="EMBL" id="CBW26253.1"/>
    </source>
</evidence>
<accession>E1WZR7</accession>
<name>E1WZR7_HALMS</name>
<organism evidence="1 2">
    <name type="scientific">Halobacteriovorax marinus (strain ATCC BAA-682 / DSM 15412 / SJ)</name>
    <name type="common">Bacteriovorax marinus</name>
    <dbReference type="NCBI Taxonomy" id="862908"/>
    <lineage>
        <taxon>Bacteria</taxon>
        <taxon>Pseudomonadati</taxon>
        <taxon>Bdellovibrionota</taxon>
        <taxon>Bacteriovoracia</taxon>
        <taxon>Bacteriovoracales</taxon>
        <taxon>Halobacteriovoraceae</taxon>
        <taxon>Halobacteriovorax</taxon>
    </lineage>
</organism>
<sequence length="104" mass="12169">MHVFSWDNSNSSVIRRVGINLKLEEKILETLSFFNPMTLEQIYLDFDEDFLLENSNYTYEDLISALARLEKCGKLKSSGKEKSKTWIRVYPKKGLLSRLLGYLK</sequence>
<evidence type="ECO:0000313" key="2">
    <source>
        <dbReference type="Proteomes" id="UP000008963"/>
    </source>
</evidence>
<dbReference type="EMBL" id="FQ312005">
    <property type="protein sequence ID" value="CBW26253.1"/>
    <property type="molecule type" value="Genomic_DNA"/>
</dbReference>